<keyword evidence="4" id="KW-1185">Reference proteome</keyword>
<evidence type="ECO:0000256" key="2">
    <source>
        <dbReference type="SAM" id="SignalP"/>
    </source>
</evidence>
<dbReference type="Proteomes" id="UP000651112">
    <property type="component" value="Unassembled WGS sequence"/>
</dbReference>
<evidence type="ECO:0000313" key="3">
    <source>
        <dbReference type="EMBL" id="MBD1420127.1"/>
    </source>
</evidence>
<feature type="region of interest" description="Disordered" evidence="1">
    <location>
        <begin position="29"/>
        <end position="52"/>
    </location>
</feature>
<dbReference type="EMBL" id="JACNYL010000001">
    <property type="protein sequence ID" value="MBD1420127.1"/>
    <property type="molecule type" value="Genomic_DNA"/>
</dbReference>
<gene>
    <name evidence="3" type="ORF">H8B21_00955</name>
</gene>
<dbReference type="Gene3D" id="1.20.5.320">
    <property type="entry name" value="6-Phosphogluconate Dehydrogenase, domain 3"/>
    <property type="match status" value="1"/>
</dbReference>
<keyword evidence="2" id="KW-0732">Signal</keyword>
<feature type="signal peptide" evidence="2">
    <location>
        <begin position="1"/>
        <end position="22"/>
    </location>
</feature>
<sequence length="152" mass="16831">MRTLKIYLALLLSCSVCLVSCVKDGEMGPPGEKGVEGPQGPQGDKGPKGEDADTKQVEVYASDWFNSAFSGSGTNWRFTIPAPQITQEVLNKYIVHVYFFNLSGNYLYKLPYKGTYASTNKIIANTKVGEIEIQSTYNVGSRYRFVIIDPTK</sequence>
<evidence type="ECO:0000313" key="4">
    <source>
        <dbReference type="Proteomes" id="UP000651112"/>
    </source>
</evidence>
<accession>A0ABR7XMR6</accession>
<dbReference type="RefSeq" id="WP_190311928.1">
    <property type="nucleotide sequence ID" value="NZ_JACNYL010000001.1"/>
</dbReference>
<protein>
    <submittedName>
        <fullName evidence="3">Collagen-like protein</fullName>
    </submittedName>
</protein>
<feature type="chain" id="PRO_5046821107" evidence="2">
    <location>
        <begin position="23"/>
        <end position="152"/>
    </location>
</feature>
<organism evidence="3 4">
    <name type="scientific">Sphingobacterium chuzhouense</name>
    <dbReference type="NCBI Taxonomy" id="1742264"/>
    <lineage>
        <taxon>Bacteria</taxon>
        <taxon>Pseudomonadati</taxon>
        <taxon>Bacteroidota</taxon>
        <taxon>Sphingobacteriia</taxon>
        <taxon>Sphingobacteriales</taxon>
        <taxon>Sphingobacteriaceae</taxon>
        <taxon>Sphingobacterium</taxon>
    </lineage>
</organism>
<reference evidence="3 4" key="1">
    <citation type="submission" date="2020-08" db="EMBL/GenBank/DDBJ databases">
        <title>Sphingobacterium sp. DN00404 isolated from aquaculture water.</title>
        <authorList>
            <person name="Zhang M."/>
        </authorList>
    </citation>
    <scope>NUCLEOTIDE SEQUENCE [LARGE SCALE GENOMIC DNA]</scope>
    <source>
        <strain evidence="3 4">KCTC 42746</strain>
    </source>
</reference>
<name>A0ABR7XMR6_9SPHI</name>
<evidence type="ECO:0000256" key="1">
    <source>
        <dbReference type="SAM" id="MobiDB-lite"/>
    </source>
</evidence>
<comment type="caution">
    <text evidence="3">The sequence shown here is derived from an EMBL/GenBank/DDBJ whole genome shotgun (WGS) entry which is preliminary data.</text>
</comment>
<proteinExistence type="predicted"/>